<protein>
    <submittedName>
        <fullName evidence="1">Uncharacterized protein</fullName>
    </submittedName>
</protein>
<evidence type="ECO:0000313" key="1">
    <source>
        <dbReference type="EMBL" id="WND02683.1"/>
    </source>
</evidence>
<organism evidence="1 2">
    <name type="scientific">Temperatibacter marinus</name>
    <dbReference type="NCBI Taxonomy" id="1456591"/>
    <lineage>
        <taxon>Bacteria</taxon>
        <taxon>Pseudomonadati</taxon>
        <taxon>Pseudomonadota</taxon>
        <taxon>Alphaproteobacteria</taxon>
        <taxon>Kordiimonadales</taxon>
        <taxon>Temperatibacteraceae</taxon>
        <taxon>Temperatibacter</taxon>
    </lineage>
</organism>
<dbReference type="Proteomes" id="UP001268683">
    <property type="component" value="Chromosome"/>
</dbReference>
<proteinExistence type="predicted"/>
<accession>A0AA52EFF2</accession>
<gene>
    <name evidence="1" type="ORF">QGN29_14110</name>
</gene>
<keyword evidence="2" id="KW-1185">Reference proteome</keyword>
<reference evidence="1" key="1">
    <citation type="submission" date="2023-04" db="EMBL/GenBank/DDBJ databases">
        <title>Complete genome sequence of Temperatibacter marinus.</title>
        <authorList>
            <person name="Rong J.-C."/>
            <person name="Yi M.-L."/>
            <person name="Zhao Q."/>
        </authorList>
    </citation>
    <scope>NUCLEOTIDE SEQUENCE</scope>
    <source>
        <strain evidence="1">NBRC 110045</strain>
    </source>
</reference>
<dbReference type="AlphaFoldDB" id="A0AA52EFF2"/>
<evidence type="ECO:0000313" key="2">
    <source>
        <dbReference type="Proteomes" id="UP001268683"/>
    </source>
</evidence>
<dbReference type="KEGG" id="tmk:QGN29_14110"/>
<dbReference type="RefSeq" id="WP_310798519.1">
    <property type="nucleotide sequence ID" value="NZ_CP123872.1"/>
</dbReference>
<dbReference type="EMBL" id="CP123872">
    <property type="protein sequence ID" value="WND02683.1"/>
    <property type="molecule type" value="Genomic_DNA"/>
</dbReference>
<name>A0AA52EFF2_9PROT</name>
<sequence length="178" mass="20534">MILYQTELLTPESSRQKTKERVPFSKDGSEYVIALCRLWVKIIHLKEDESKREAFMETFNQWQSLSCLLGAEVVHAMDRFMSLLARHCLTDMIMGCRCCGKLSPDEINLLSMLFSLQSGQREKAYEILARKVEAQHLEMTFHTLILIACSLQKIGLPIKGEILEALSQETYRVRRAVH</sequence>